<sequence>MVDPLEVICSVVAGEIFQKIISPLIEKYNHQKGIEEKLQQLRQLLITIHSALEVAEGQAITNSWLLRWIRKLEDTACEGGRVLRDWRYRTDEVSSALVNSSNTFKRVKVATALYLSCKETTISIDDTVKKVEIVAAGTLKFIELLKFGGNQALVHRPIIQYVSMHDRVIIRIKERQCAVDFLLKPTVYQIHGTYVKRFGQRSRAASSIPYGYVLLIWGRKGVGKTTLTQLVCKNEIVLNHFSMVIWVCCRENPRPELAIMRSLCKKLEFTGCIDRDISHMVYRIAARLRTERFLLVLDGVRSYPRAVDDILIALLGSSKAGSKAIITTKYEHLARRIDRCNILPVEFLPMEDLGCLFMENALGGEHPEEYRKLLVIGKEIAETLRECSPLATKVVSGLLRDNLNEKYWCSVLRHCQQLVATRSMVKPFILGCKLLPHHLQSCFRVFGTYHQWKFTREDMIRLWVRHCAIRDKGCKTSIENVAADCFDDLLRKAFIQPSQVPGFYKVDDMLRDTALYIGPTPLPKTRMHKSWNKNHQTSRLIYKGLVEVMP</sequence>
<evidence type="ECO:0000256" key="1">
    <source>
        <dbReference type="ARBA" id="ARBA00008894"/>
    </source>
</evidence>
<dbReference type="PRINTS" id="PR00364">
    <property type="entry name" value="DISEASERSIST"/>
</dbReference>
<evidence type="ECO:0000259" key="8">
    <source>
        <dbReference type="Pfam" id="PF23559"/>
    </source>
</evidence>
<keyword evidence="10" id="KW-1185">Reference proteome</keyword>
<dbReference type="EMBL" id="OZ075134">
    <property type="protein sequence ID" value="CAL4993816.1"/>
    <property type="molecule type" value="Genomic_DNA"/>
</dbReference>
<dbReference type="InterPro" id="IPR002182">
    <property type="entry name" value="NB-ARC"/>
</dbReference>
<evidence type="ECO:0000259" key="7">
    <source>
        <dbReference type="Pfam" id="PF18052"/>
    </source>
</evidence>
<gene>
    <name evidence="9" type="ORF">URODEC1_LOCUS61670</name>
</gene>
<comment type="similarity">
    <text evidence="1">Belongs to the disease resistance NB-LRR family.</text>
</comment>
<proteinExistence type="inferred from homology"/>
<evidence type="ECO:0000313" key="10">
    <source>
        <dbReference type="Proteomes" id="UP001497457"/>
    </source>
</evidence>
<keyword evidence="3" id="KW-0677">Repeat</keyword>
<dbReference type="AlphaFoldDB" id="A0ABC9B5Y1"/>
<organism evidence="9 10">
    <name type="scientific">Urochloa decumbens</name>
    <dbReference type="NCBI Taxonomy" id="240449"/>
    <lineage>
        <taxon>Eukaryota</taxon>
        <taxon>Viridiplantae</taxon>
        <taxon>Streptophyta</taxon>
        <taxon>Embryophyta</taxon>
        <taxon>Tracheophyta</taxon>
        <taxon>Spermatophyta</taxon>
        <taxon>Magnoliopsida</taxon>
        <taxon>Liliopsida</taxon>
        <taxon>Poales</taxon>
        <taxon>Poaceae</taxon>
        <taxon>PACMAD clade</taxon>
        <taxon>Panicoideae</taxon>
        <taxon>Panicodae</taxon>
        <taxon>Paniceae</taxon>
        <taxon>Melinidinae</taxon>
        <taxon>Urochloa</taxon>
    </lineage>
</organism>
<keyword evidence="2" id="KW-0433">Leucine-rich repeat</keyword>
<feature type="domain" description="Disease resistance protein winged helix" evidence="8">
    <location>
        <begin position="451"/>
        <end position="512"/>
    </location>
</feature>
<protein>
    <recommendedName>
        <fullName evidence="11">NB-ARC domain-containing protein</fullName>
    </recommendedName>
</protein>
<evidence type="ECO:0000256" key="2">
    <source>
        <dbReference type="ARBA" id="ARBA00022614"/>
    </source>
</evidence>
<dbReference type="Pfam" id="PF18052">
    <property type="entry name" value="Rx_N"/>
    <property type="match status" value="1"/>
</dbReference>
<dbReference type="GO" id="GO:0006952">
    <property type="term" value="P:defense response"/>
    <property type="evidence" value="ECO:0007669"/>
    <property type="project" value="UniProtKB-KW"/>
</dbReference>
<feature type="domain" description="NB-ARC" evidence="6">
    <location>
        <begin position="213"/>
        <end position="354"/>
    </location>
</feature>
<reference evidence="10" key="1">
    <citation type="submission" date="2024-06" db="EMBL/GenBank/DDBJ databases">
        <authorList>
            <person name="Ryan C."/>
        </authorList>
    </citation>
    <scope>NUCLEOTIDE SEQUENCE [LARGE SCALE GENOMIC DNA]</scope>
</reference>
<keyword evidence="5" id="KW-0611">Plant defense</keyword>
<evidence type="ECO:0000313" key="9">
    <source>
        <dbReference type="EMBL" id="CAL4993816.1"/>
    </source>
</evidence>
<dbReference type="InterPro" id="IPR041118">
    <property type="entry name" value="Rx_N"/>
</dbReference>
<dbReference type="Gene3D" id="1.20.5.4130">
    <property type="match status" value="1"/>
</dbReference>
<dbReference type="Gene3D" id="3.40.50.300">
    <property type="entry name" value="P-loop containing nucleotide triphosphate hydrolases"/>
    <property type="match status" value="1"/>
</dbReference>
<dbReference type="Proteomes" id="UP001497457">
    <property type="component" value="Chromosome 24b"/>
</dbReference>
<dbReference type="InterPro" id="IPR027417">
    <property type="entry name" value="P-loop_NTPase"/>
</dbReference>
<dbReference type="PANTHER" id="PTHR33377:SF62">
    <property type="entry name" value="OS10G0133166 PROTEIN"/>
    <property type="match status" value="1"/>
</dbReference>
<dbReference type="SUPFAM" id="SSF52540">
    <property type="entry name" value="P-loop containing nucleoside triphosphate hydrolases"/>
    <property type="match status" value="1"/>
</dbReference>
<reference evidence="9 10" key="2">
    <citation type="submission" date="2024-10" db="EMBL/GenBank/DDBJ databases">
        <authorList>
            <person name="Ryan C."/>
        </authorList>
    </citation>
    <scope>NUCLEOTIDE SEQUENCE [LARGE SCALE GENOMIC DNA]</scope>
</reference>
<name>A0ABC9B5Y1_9POAL</name>
<dbReference type="InterPro" id="IPR058922">
    <property type="entry name" value="WHD_DRP"/>
</dbReference>
<dbReference type="Pfam" id="PF23559">
    <property type="entry name" value="WHD_DRP"/>
    <property type="match status" value="1"/>
</dbReference>
<feature type="domain" description="Disease resistance N-terminal" evidence="7">
    <location>
        <begin position="15"/>
        <end position="94"/>
    </location>
</feature>
<dbReference type="Pfam" id="PF00931">
    <property type="entry name" value="NB-ARC"/>
    <property type="match status" value="1"/>
</dbReference>
<dbReference type="GO" id="GO:0000166">
    <property type="term" value="F:nucleotide binding"/>
    <property type="evidence" value="ECO:0007669"/>
    <property type="project" value="UniProtKB-KW"/>
</dbReference>
<accession>A0ABC9B5Y1</accession>
<evidence type="ECO:0000256" key="5">
    <source>
        <dbReference type="ARBA" id="ARBA00022821"/>
    </source>
</evidence>
<dbReference type="PANTHER" id="PTHR33377">
    <property type="entry name" value="OS10G0134700 PROTEIN-RELATED"/>
    <property type="match status" value="1"/>
</dbReference>
<evidence type="ECO:0000259" key="6">
    <source>
        <dbReference type="Pfam" id="PF00931"/>
    </source>
</evidence>
<keyword evidence="4" id="KW-0547">Nucleotide-binding</keyword>
<evidence type="ECO:0008006" key="11">
    <source>
        <dbReference type="Google" id="ProtNLM"/>
    </source>
</evidence>
<evidence type="ECO:0000256" key="3">
    <source>
        <dbReference type="ARBA" id="ARBA00022737"/>
    </source>
</evidence>
<evidence type="ECO:0000256" key="4">
    <source>
        <dbReference type="ARBA" id="ARBA00022741"/>
    </source>
</evidence>